<evidence type="ECO:0000313" key="2">
    <source>
        <dbReference type="Proteomes" id="UP000638353"/>
    </source>
</evidence>
<dbReference type="AlphaFoldDB" id="A0A918X921"/>
<comment type="caution">
    <text evidence="1">The sequence shown here is derived from an EMBL/GenBank/DDBJ whole genome shotgun (WGS) entry which is preliminary data.</text>
</comment>
<name>A0A918X921_9ACTN</name>
<reference evidence="1" key="1">
    <citation type="journal article" date="2014" name="Int. J. Syst. Evol. Microbiol.">
        <title>Complete genome sequence of Corynebacterium casei LMG S-19264T (=DSM 44701T), isolated from a smear-ripened cheese.</title>
        <authorList>
            <consortium name="US DOE Joint Genome Institute (JGI-PGF)"/>
            <person name="Walter F."/>
            <person name="Albersmeier A."/>
            <person name="Kalinowski J."/>
            <person name="Ruckert C."/>
        </authorList>
    </citation>
    <scope>NUCLEOTIDE SEQUENCE</scope>
    <source>
        <strain evidence="1">JCM 4637</strain>
    </source>
</reference>
<sequence>MSVHAGPTQLPEAWARAPFVARGQRISCCGSCEQNKGDGNDGREGC</sequence>
<proteinExistence type="predicted"/>
<organism evidence="1 2">
    <name type="scientific">Streptomyces finlayi</name>
    <dbReference type="NCBI Taxonomy" id="67296"/>
    <lineage>
        <taxon>Bacteria</taxon>
        <taxon>Bacillati</taxon>
        <taxon>Actinomycetota</taxon>
        <taxon>Actinomycetes</taxon>
        <taxon>Kitasatosporales</taxon>
        <taxon>Streptomycetaceae</taxon>
        <taxon>Streptomyces</taxon>
    </lineage>
</organism>
<evidence type="ECO:0000313" key="1">
    <source>
        <dbReference type="EMBL" id="GHD18843.1"/>
    </source>
</evidence>
<reference evidence="1" key="2">
    <citation type="submission" date="2020-09" db="EMBL/GenBank/DDBJ databases">
        <authorList>
            <person name="Sun Q."/>
            <person name="Ohkuma M."/>
        </authorList>
    </citation>
    <scope>NUCLEOTIDE SEQUENCE</scope>
    <source>
        <strain evidence="1">JCM 4637</strain>
    </source>
</reference>
<accession>A0A918X921</accession>
<gene>
    <name evidence="1" type="ORF">GCM10010334_82050</name>
</gene>
<dbReference type="EMBL" id="BMVC01000031">
    <property type="protein sequence ID" value="GHD18843.1"/>
    <property type="molecule type" value="Genomic_DNA"/>
</dbReference>
<protein>
    <submittedName>
        <fullName evidence="1">Uncharacterized protein</fullName>
    </submittedName>
</protein>
<dbReference type="Proteomes" id="UP000638353">
    <property type="component" value="Unassembled WGS sequence"/>
</dbReference>